<feature type="transmembrane region" description="Helical" evidence="6">
    <location>
        <begin position="94"/>
        <end position="113"/>
    </location>
</feature>
<keyword evidence="5 6" id="KW-0472">Membrane</keyword>
<reference evidence="8" key="1">
    <citation type="journal article" date="2023" name="G3 (Bethesda)">
        <title>Whole genome assembly and annotation of the endangered Caribbean coral Acropora cervicornis.</title>
        <authorList>
            <person name="Selwyn J.D."/>
            <person name="Vollmer S.V."/>
        </authorList>
    </citation>
    <scope>NUCLEOTIDE SEQUENCE</scope>
    <source>
        <strain evidence="8">K2</strain>
    </source>
</reference>
<dbReference type="EMBL" id="JARQWQ010000024">
    <property type="protein sequence ID" value="KAK2563899.1"/>
    <property type="molecule type" value="Genomic_DNA"/>
</dbReference>
<dbReference type="Pfam" id="PF01569">
    <property type="entry name" value="PAP2"/>
    <property type="match status" value="1"/>
</dbReference>
<dbReference type="GO" id="GO:0016020">
    <property type="term" value="C:membrane"/>
    <property type="evidence" value="ECO:0007669"/>
    <property type="project" value="UniProtKB-SubCell"/>
</dbReference>
<dbReference type="PANTHER" id="PTHR10165">
    <property type="entry name" value="LIPID PHOSPHATE PHOSPHATASE"/>
    <property type="match status" value="1"/>
</dbReference>
<dbReference type="InterPro" id="IPR043216">
    <property type="entry name" value="PAP-like"/>
</dbReference>
<feature type="domain" description="Phosphatidic acid phosphatase type 2/haloperoxidase" evidence="7">
    <location>
        <begin position="91"/>
        <end position="226"/>
    </location>
</feature>
<keyword evidence="9" id="KW-1185">Reference proteome</keyword>
<keyword evidence="3 6" id="KW-0812">Transmembrane</keyword>
<dbReference type="PANTHER" id="PTHR10165:SF35">
    <property type="entry name" value="RE23632P"/>
    <property type="match status" value="1"/>
</dbReference>
<reference evidence="8" key="2">
    <citation type="journal article" date="2023" name="Science">
        <title>Genomic signatures of disease resistance in endangered staghorn corals.</title>
        <authorList>
            <person name="Vollmer S.V."/>
            <person name="Selwyn J.D."/>
            <person name="Despard B.A."/>
            <person name="Roesel C.L."/>
        </authorList>
    </citation>
    <scope>NUCLEOTIDE SEQUENCE</scope>
    <source>
        <strain evidence="8">K2</strain>
    </source>
</reference>
<dbReference type="SMART" id="SM00014">
    <property type="entry name" value="acidPPc"/>
    <property type="match status" value="1"/>
</dbReference>
<proteinExistence type="inferred from homology"/>
<organism evidence="8 9">
    <name type="scientific">Acropora cervicornis</name>
    <name type="common">Staghorn coral</name>
    <dbReference type="NCBI Taxonomy" id="6130"/>
    <lineage>
        <taxon>Eukaryota</taxon>
        <taxon>Metazoa</taxon>
        <taxon>Cnidaria</taxon>
        <taxon>Anthozoa</taxon>
        <taxon>Hexacorallia</taxon>
        <taxon>Scleractinia</taxon>
        <taxon>Astrocoeniina</taxon>
        <taxon>Acroporidae</taxon>
        <taxon>Acropora</taxon>
    </lineage>
</organism>
<keyword evidence="4 6" id="KW-1133">Transmembrane helix</keyword>
<gene>
    <name evidence="8" type="ORF">P5673_012909</name>
</gene>
<dbReference type="SUPFAM" id="SSF48317">
    <property type="entry name" value="Acid phosphatase/Vanadium-dependent haloperoxidase"/>
    <property type="match status" value="1"/>
</dbReference>
<evidence type="ECO:0000313" key="9">
    <source>
        <dbReference type="Proteomes" id="UP001249851"/>
    </source>
</evidence>
<protein>
    <submittedName>
        <fullName evidence="8">Phospholipid phosphatase 4</fullName>
    </submittedName>
</protein>
<dbReference type="GO" id="GO:0046839">
    <property type="term" value="P:phospholipid dephosphorylation"/>
    <property type="evidence" value="ECO:0007669"/>
    <property type="project" value="TreeGrafter"/>
</dbReference>
<dbReference type="GO" id="GO:0006644">
    <property type="term" value="P:phospholipid metabolic process"/>
    <property type="evidence" value="ECO:0007669"/>
    <property type="project" value="InterPro"/>
</dbReference>
<evidence type="ECO:0000259" key="7">
    <source>
        <dbReference type="SMART" id="SM00014"/>
    </source>
</evidence>
<accession>A0AAD9V7D2</accession>
<dbReference type="Gene3D" id="1.20.144.10">
    <property type="entry name" value="Phosphatidic acid phosphatase type 2/haloperoxidase"/>
    <property type="match status" value="1"/>
</dbReference>
<dbReference type="Proteomes" id="UP001249851">
    <property type="component" value="Unassembled WGS sequence"/>
</dbReference>
<dbReference type="InterPro" id="IPR000326">
    <property type="entry name" value="PAP2/HPO"/>
</dbReference>
<evidence type="ECO:0000313" key="8">
    <source>
        <dbReference type="EMBL" id="KAK2563899.1"/>
    </source>
</evidence>
<sequence length="272" mass="30528">MFEKMAGKLVGKLPKGSCNLLAEIGARVVLFSVFMALEHTPAFVRVIHDEEMWLYKNPKSEETISVEMLFVISSVVPFAVIIILAILRKDNIDALTLTLGLNGVITNMIKVLVGRPRPDYFWRCYPNGAIPLSLKCDGNPDEIIEGRKSFPSGHSSFTFSGLGFLSLYLAGKLHCFQTQGRSQGWKLCAALAPVACALALALTRYSDYRHHWQGLLFSYVCYRQYYPALNRPHCHMPYCAITPAKQIEEHDHLLPMNFGEVKAIHPITLKSL</sequence>
<evidence type="ECO:0000256" key="6">
    <source>
        <dbReference type="SAM" id="Phobius"/>
    </source>
</evidence>
<feature type="transmembrane region" description="Helical" evidence="6">
    <location>
        <begin position="64"/>
        <end position="87"/>
    </location>
</feature>
<dbReference type="GO" id="GO:0008195">
    <property type="term" value="F:phosphatidate phosphatase activity"/>
    <property type="evidence" value="ECO:0007669"/>
    <property type="project" value="TreeGrafter"/>
</dbReference>
<dbReference type="InterPro" id="IPR036938">
    <property type="entry name" value="PAP2/HPO_sf"/>
</dbReference>
<comment type="similarity">
    <text evidence="2">Belongs to the PA-phosphatase related phosphoesterase family.</text>
</comment>
<evidence type="ECO:0000256" key="1">
    <source>
        <dbReference type="ARBA" id="ARBA00004141"/>
    </source>
</evidence>
<name>A0AAD9V7D2_ACRCE</name>
<comment type="caution">
    <text evidence="8">The sequence shown here is derived from an EMBL/GenBank/DDBJ whole genome shotgun (WGS) entry which is preliminary data.</text>
</comment>
<evidence type="ECO:0000256" key="4">
    <source>
        <dbReference type="ARBA" id="ARBA00022989"/>
    </source>
</evidence>
<dbReference type="CDD" id="cd03390">
    <property type="entry name" value="PAP2_containing_1_like"/>
    <property type="match status" value="1"/>
</dbReference>
<evidence type="ECO:0000256" key="5">
    <source>
        <dbReference type="ARBA" id="ARBA00023136"/>
    </source>
</evidence>
<comment type="subcellular location">
    <subcellularLocation>
        <location evidence="1">Membrane</location>
        <topology evidence="1">Multi-pass membrane protein</topology>
    </subcellularLocation>
</comment>
<evidence type="ECO:0000256" key="2">
    <source>
        <dbReference type="ARBA" id="ARBA00008816"/>
    </source>
</evidence>
<dbReference type="AlphaFoldDB" id="A0AAD9V7D2"/>
<evidence type="ECO:0000256" key="3">
    <source>
        <dbReference type="ARBA" id="ARBA00022692"/>
    </source>
</evidence>